<dbReference type="AlphaFoldDB" id="A0A387BN51"/>
<dbReference type="Proteomes" id="UP000275069">
    <property type="component" value="Chromosome"/>
</dbReference>
<dbReference type="InterPro" id="IPR005183">
    <property type="entry name" value="DUF305_CopM-like"/>
</dbReference>
<dbReference type="InterPro" id="IPR012347">
    <property type="entry name" value="Ferritin-like"/>
</dbReference>
<dbReference type="Gene3D" id="1.20.1260.10">
    <property type="match status" value="1"/>
</dbReference>
<organism evidence="3 4">
    <name type="scientific">Gryllotalpicola protaetiae</name>
    <dbReference type="NCBI Taxonomy" id="2419771"/>
    <lineage>
        <taxon>Bacteria</taxon>
        <taxon>Bacillati</taxon>
        <taxon>Actinomycetota</taxon>
        <taxon>Actinomycetes</taxon>
        <taxon>Micrococcales</taxon>
        <taxon>Microbacteriaceae</taxon>
        <taxon>Gryllotalpicola</taxon>
    </lineage>
</organism>
<gene>
    <name evidence="3" type="ORF">D7I44_07830</name>
</gene>
<dbReference type="KEGG" id="gry:D7I44_07830"/>
<dbReference type="PANTHER" id="PTHR36933:SF1">
    <property type="entry name" value="SLL0788 PROTEIN"/>
    <property type="match status" value="1"/>
</dbReference>
<evidence type="ECO:0000259" key="2">
    <source>
        <dbReference type="Pfam" id="PF03713"/>
    </source>
</evidence>
<evidence type="ECO:0000313" key="4">
    <source>
        <dbReference type="Proteomes" id="UP000275069"/>
    </source>
</evidence>
<evidence type="ECO:0000256" key="1">
    <source>
        <dbReference type="SAM" id="MobiDB-lite"/>
    </source>
</evidence>
<evidence type="ECO:0000313" key="3">
    <source>
        <dbReference type="EMBL" id="AYG03454.1"/>
    </source>
</evidence>
<accession>A0A387BN51</accession>
<protein>
    <submittedName>
        <fullName evidence="3">DUF305 domain-containing protein</fullName>
    </submittedName>
</protein>
<keyword evidence="4" id="KW-1185">Reference proteome</keyword>
<dbReference type="Pfam" id="PF03713">
    <property type="entry name" value="DUF305"/>
    <property type="match status" value="1"/>
</dbReference>
<sequence>MSGMPGTSTSPSTSSSVSAKHNAQDVTFAQMMIVHHQGAVQMAQIAASKAAMPDVRQLADKIQKAQSPEIDEMTGWLRAWREPVSMSEPSSMPMPSDSSMGGMDMSEPTASSMPGMTPEDMKSLEAATGMGVDKTFLTLMIEHHKGATQMAQTEISNGQNTQALRLAHSIVESQTKEIQTMQSMLQSMG</sequence>
<reference evidence="3 4" key="1">
    <citation type="submission" date="2018-09" db="EMBL/GenBank/DDBJ databases">
        <title>Genome sequencing of strain 2DFW10M-5.</title>
        <authorList>
            <person name="Heo J."/>
            <person name="Kim S.-J."/>
            <person name="Kwon S.-W."/>
        </authorList>
    </citation>
    <scope>NUCLEOTIDE SEQUENCE [LARGE SCALE GENOMIC DNA]</scope>
    <source>
        <strain evidence="3 4">2DFW10M-5</strain>
    </source>
</reference>
<dbReference type="OrthoDB" id="26872at2"/>
<dbReference type="EMBL" id="CP032624">
    <property type="protein sequence ID" value="AYG03454.1"/>
    <property type="molecule type" value="Genomic_DNA"/>
</dbReference>
<name>A0A387BN51_9MICO</name>
<feature type="region of interest" description="Disordered" evidence="1">
    <location>
        <begin position="1"/>
        <end position="20"/>
    </location>
</feature>
<feature type="domain" description="DUF305" evidence="2">
    <location>
        <begin position="25"/>
        <end position="185"/>
    </location>
</feature>
<proteinExistence type="predicted"/>
<feature type="compositionally biased region" description="Low complexity" evidence="1">
    <location>
        <begin position="1"/>
        <end position="16"/>
    </location>
</feature>
<dbReference type="PANTHER" id="PTHR36933">
    <property type="entry name" value="SLL0788 PROTEIN"/>
    <property type="match status" value="1"/>
</dbReference>